<evidence type="ECO:0000256" key="1">
    <source>
        <dbReference type="SAM" id="MobiDB-lite"/>
    </source>
</evidence>
<evidence type="ECO:0000313" key="4">
    <source>
        <dbReference type="Proteomes" id="UP000429607"/>
    </source>
</evidence>
<keyword evidence="2" id="KW-0472">Membrane</keyword>
<evidence type="ECO:0000313" key="3">
    <source>
        <dbReference type="EMBL" id="KAE8981037.1"/>
    </source>
</evidence>
<keyword evidence="2" id="KW-1133">Transmembrane helix</keyword>
<dbReference type="Proteomes" id="UP000429607">
    <property type="component" value="Unassembled WGS sequence"/>
</dbReference>
<accession>A0A6A3IGA1</accession>
<reference evidence="3 4" key="1">
    <citation type="submission" date="2018-09" db="EMBL/GenBank/DDBJ databases">
        <title>Genomic investigation of the strawberry pathogen Phytophthora fragariae indicates pathogenicity is determined by transcriptional variation in three key races.</title>
        <authorList>
            <person name="Adams T.M."/>
            <person name="Armitage A.D."/>
            <person name="Sobczyk M.K."/>
            <person name="Bates H.J."/>
            <person name="Dunwell J.M."/>
            <person name="Nellist C.F."/>
            <person name="Harrison R.J."/>
        </authorList>
    </citation>
    <scope>NUCLEOTIDE SEQUENCE [LARGE SCALE GENOMIC DNA]</scope>
    <source>
        <strain evidence="3 4">SCRP249</strain>
    </source>
</reference>
<feature type="transmembrane region" description="Helical" evidence="2">
    <location>
        <begin position="170"/>
        <end position="192"/>
    </location>
</feature>
<keyword evidence="2" id="KW-0812">Transmembrane</keyword>
<feature type="region of interest" description="Disordered" evidence="1">
    <location>
        <begin position="1"/>
        <end position="26"/>
    </location>
</feature>
<evidence type="ECO:0000256" key="2">
    <source>
        <dbReference type="SAM" id="Phobius"/>
    </source>
</evidence>
<comment type="caution">
    <text evidence="3">The sequence shown here is derived from an EMBL/GenBank/DDBJ whole genome shotgun (WGS) entry which is preliminary data.</text>
</comment>
<dbReference type="AlphaFoldDB" id="A0A6A3IGA1"/>
<name>A0A6A3IGA1_9STRA</name>
<sequence>MASQSATDSISSSGNDSAATQTTTTSNAGDSCTWYAGGNCSQPRTGYDCLNDLLTTDECAIDPNGACVSMSVYEEYLADREYYEPLYRYFPASNHTYCSANDSVCSTSIAEWTTNYETTGSVGTKTYCTGSDGCVCVAAAEVPDWQQTVIANQCDGSNASADTSREFSSGTRICIILALCVGGFMIFCVFAVRRCIRLASPRASGSESVHRALSGPQLSLAGWKSLREKLIETEHGFVRGDTTRLDATARSAEALAEAPAVTIEVCTAAPPTRPQSPSPYEAQYMMAPM</sequence>
<gene>
    <name evidence="3" type="ORF">PR001_g24114</name>
</gene>
<organism evidence="3 4">
    <name type="scientific">Phytophthora rubi</name>
    <dbReference type="NCBI Taxonomy" id="129364"/>
    <lineage>
        <taxon>Eukaryota</taxon>
        <taxon>Sar</taxon>
        <taxon>Stramenopiles</taxon>
        <taxon>Oomycota</taxon>
        <taxon>Peronosporomycetes</taxon>
        <taxon>Peronosporales</taxon>
        <taxon>Peronosporaceae</taxon>
        <taxon>Phytophthora</taxon>
    </lineage>
</organism>
<protein>
    <submittedName>
        <fullName evidence="3">Uncharacterized protein</fullName>
    </submittedName>
</protein>
<dbReference type="EMBL" id="QXFV01002993">
    <property type="protein sequence ID" value="KAE8981037.1"/>
    <property type="molecule type" value="Genomic_DNA"/>
</dbReference>
<proteinExistence type="predicted"/>